<proteinExistence type="predicted"/>
<accession>A0A8A2VID7</accession>
<feature type="transmembrane region" description="Helical" evidence="1">
    <location>
        <begin position="150"/>
        <end position="169"/>
    </location>
</feature>
<dbReference type="AlphaFoldDB" id="A0A8A2VID7"/>
<dbReference type="KEGG" id="hakz:J0X25_05420"/>
<organism evidence="2 3">
    <name type="scientific">Haloterrigena alkaliphila</name>
    <dbReference type="NCBI Taxonomy" id="2816475"/>
    <lineage>
        <taxon>Archaea</taxon>
        <taxon>Methanobacteriati</taxon>
        <taxon>Methanobacteriota</taxon>
        <taxon>Stenosarchaea group</taxon>
        <taxon>Halobacteria</taxon>
        <taxon>Halobacteriales</taxon>
        <taxon>Natrialbaceae</taxon>
        <taxon>Haloterrigena</taxon>
    </lineage>
</organism>
<name>A0A8A2VID7_9EURY</name>
<dbReference type="GeneID" id="63186723"/>
<feature type="transmembrane region" description="Helical" evidence="1">
    <location>
        <begin position="181"/>
        <end position="202"/>
    </location>
</feature>
<dbReference type="Proteomes" id="UP000663203">
    <property type="component" value="Chromosome"/>
</dbReference>
<protein>
    <submittedName>
        <fullName evidence="2">Uncharacterized protein</fullName>
    </submittedName>
</protein>
<evidence type="ECO:0000256" key="1">
    <source>
        <dbReference type="SAM" id="Phobius"/>
    </source>
</evidence>
<reference evidence="2 3" key="1">
    <citation type="submission" date="2021-03" db="EMBL/GenBank/DDBJ databases">
        <title>Haloterrigena longa sp. nov. and Haloterrigena limicola sp. nov., extremely halophilic archaea isolated from a salt lake.</title>
        <authorList>
            <person name="Henglin C."/>
        </authorList>
    </citation>
    <scope>NUCLEOTIDE SEQUENCE [LARGE SCALE GENOMIC DNA]</scope>
    <source>
        <strain evidence="2 3">KZCA68</strain>
    </source>
</reference>
<keyword evidence="1" id="KW-0812">Transmembrane</keyword>
<keyword evidence="3" id="KW-1185">Reference proteome</keyword>
<evidence type="ECO:0000313" key="2">
    <source>
        <dbReference type="EMBL" id="QSX00408.1"/>
    </source>
</evidence>
<gene>
    <name evidence="2" type="ORF">J0X25_05420</name>
</gene>
<evidence type="ECO:0000313" key="3">
    <source>
        <dbReference type="Proteomes" id="UP000663203"/>
    </source>
</evidence>
<dbReference type="RefSeq" id="WP_207290128.1">
    <property type="nucleotide sequence ID" value="NZ_CP071462.1"/>
</dbReference>
<keyword evidence="1" id="KW-1133">Transmembrane helix</keyword>
<keyword evidence="1" id="KW-0472">Membrane</keyword>
<dbReference type="EMBL" id="CP071462">
    <property type="protein sequence ID" value="QSX00408.1"/>
    <property type="molecule type" value="Genomic_DNA"/>
</dbReference>
<sequence length="217" mass="23264">MGGHWGTSSSASSRSTVRASPVADALENWTYSTSPSDRDAVARRLSAAFPEADVRRGDGSRAHDAVVDDVRVLIVSRLDSAFRRDFYTLADRFDDVVVFSTTCHASTPNEWREFKHRNRGRTGGARVRFAHRRDSSEGDGPSVVRTLAELAVPAVGIVALLAASLGLFGTGGSAVAALEGYARAVGTVTVLASVLTITVLLTRRRVCASVLRRIPHT</sequence>